<keyword evidence="3" id="KW-1185">Reference proteome</keyword>
<keyword evidence="1" id="KW-1133">Transmembrane helix</keyword>
<feature type="transmembrane region" description="Helical" evidence="1">
    <location>
        <begin position="12"/>
        <end position="31"/>
    </location>
</feature>
<accession>A0ABX5LMH5</accession>
<dbReference type="InterPro" id="IPR029058">
    <property type="entry name" value="AB_hydrolase_fold"/>
</dbReference>
<name>A0ABX5LMH5_9BACT</name>
<protein>
    <recommendedName>
        <fullName evidence="4">Alpha/beta hydrolase family protein</fullName>
    </recommendedName>
</protein>
<comment type="caution">
    <text evidence="2">The sequence shown here is derived from an EMBL/GenBank/DDBJ whole genome shotgun (WGS) entry which is preliminary data.</text>
</comment>
<keyword evidence="1" id="KW-0472">Membrane</keyword>
<gene>
    <name evidence="2" type="ORF">B0H50_10431</name>
</gene>
<dbReference type="Gene3D" id="3.40.50.1820">
    <property type="entry name" value="alpha/beta hydrolase"/>
    <property type="match status" value="1"/>
</dbReference>
<evidence type="ECO:0000256" key="1">
    <source>
        <dbReference type="SAM" id="Phobius"/>
    </source>
</evidence>
<reference evidence="2 3" key="1">
    <citation type="submission" date="2018-05" db="EMBL/GenBank/DDBJ databases">
        <title>Animal gut microbial communities from fecal samples from Wisconsin, USA.</title>
        <authorList>
            <person name="Neumann A."/>
        </authorList>
    </citation>
    <scope>NUCLEOTIDE SEQUENCE [LARGE SCALE GENOMIC DNA]</scope>
    <source>
        <strain evidence="2 3">UWS4</strain>
    </source>
</reference>
<sequence>MQFFKKFLFKLLRFAGIIAIVYASLVFYLLLSERRLAFPRAESDTVAEKLLEKNAVICHADDALLQGWILNDSLPETVLYFADGGEDAATFLSHAKKLNGFRFVAFNYRGSAGSEGRPAEKHYADDISAMIGCANAANPIFIGHGTGSIAAYNAFADRLGKAAILVDPAESFNATLSSRYRIFFPAFLGRTKARMNFHTDIPEKATVITDDPRRQETVKNLLAKEPDNFRVVPREGASLLEILQREISAIHP</sequence>
<evidence type="ECO:0008006" key="4">
    <source>
        <dbReference type="Google" id="ProtNLM"/>
    </source>
</evidence>
<dbReference type="Proteomes" id="UP000245523">
    <property type="component" value="Unassembled WGS sequence"/>
</dbReference>
<dbReference type="RefSeq" id="WP_109587241.1">
    <property type="nucleotide sequence ID" value="NZ_JAXEIU010000025.1"/>
</dbReference>
<dbReference type="EMBL" id="QGHD01000004">
    <property type="protein sequence ID" value="PWL03607.1"/>
    <property type="molecule type" value="Genomic_DNA"/>
</dbReference>
<dbReference type="SUPFAM" id="SSF53474">
    <property type="entry name" value="alpha/beta-Hydrolases"/>
    <property type="match status" value="1"/>
</dbReference>
<organism evidence="2 3">
    <name type="scientific">Hallerella porci</name>
    <dbReference type="NCBI Taxonomy" id="1945871"/>
    <lineage>
        <taxon>Bacteria</taxon>
        <taxon>Pseudomonadati</taxon>
        <taxon>Fibrobacterota</taxon>
        <taxon>Fibrobacteria</taxon>
        <taxon>Fibrobacterales</taxon>
        <taxon>Fibrobacteraceae</taxon>
        <taxon>Hallerella</taxon>
    </lineage>
</organism>
<keyword evidence="1" id="KW-0812">Transmembrane</keyword>
<proteinExistence type="predicted"/>
<evidence type="ECO:0000313" key="2">
    <source>
        <dbReference type="EMBL" id="PWL03607.1"/>
    </source>
</evidence>
<evidence type="ECO:0000313" key="3">
    <source>
        <dbReference type="Proteomes" id="UP000245523"/>
    </source>
</evidence>